<dbReference type="AlphaFoldDB" id="A0A5B2V2T8"/>
<dbReference type="CDD" id="cd06170">
    <property type="entry name" value="LuxR_C_like"/>
    <property type="match status" value="1"/>
</dbReference>
<keyword evidence="3" id="KW-0804">Transcription</keyword>
<keyword evidence="2" id="KW-0238">DNA-binding</keyword>
<dbReference type="Pfam" id="PF03472">
    <property type="entry name" value="Autoind_bind"/>
    <property type="match status" value="1"/>
</dbReference>
<protein>
    <submittedName>
        <fullName evidence="5">LuxR family transcriptional regulator</fullName>
    </submittedName>
</protein>
<dbReference type="PANTHER" id="PTHR44688">
    <property type="entry name" value="DNA-BINDING TRANSCRIPTIONAL ACTIVATOR DEVR_DOSR"/>
    <property type="match status" value="1"/>
</dbReference>
<dbReference type="PRINTS" id="PR00038">
    <property type="entry name" value="HTHLUXR"/>
</dbReference>
<dbReference type="RefSeq" id="WP_149822297.1">
    <property type="nucleotide sequence ID" value="NZ_VUOA01000056.1"/>
</dbReference>
<gene>
    <name evidence="5" type="ORF">F0L46_24790</name>
</gene>
<dbReference type="InterPro" id="IPR016032">
    <property type="entry name" value="Sig_transdc_resp-reg_C-effctor"/>
</dbReference>
<keyword evidence="6" id="KW-1185">Reference proteome</keyword>
<accession>A0A5B2V2T8</accession>
<dbReference type="PROSITE" id="PS00622">
    <property type="entry name" value="HTH_LUXR_1"/>
    <property type="match status" value="1"/>
</dbReference>
<dbReference type="InterPro" id="IPR000792">
    <property type="entry name" value="Tscrpt_reg_LuxR_C"/>
</dbReference>
<reference evidence="5 6" key="2">
    <citation type="submission" date="2019-09" db="EMBL/GenBank/DDBJ databases">
        <authorList>
            <person name="Jin C."/>
        </authorList>
    </citation>
    <scope>NUCLEOTIDE SEQUENCE [LARGE SCALE GENOMIC DNA]</scope>
    <source>
        <strain evidence="5 6">BN140002</strain>
    </source>
</reference>
<dbReference type="InterPro" id="IPR036388">
    <property type="entry name" value="WH-like_DNA-bd_sf"/>
</dbReference>
<dbReference type="GO" id="GO:0003677">
    <property type="term" value="F:DNA binding"/>
    <property type="evidence" value="ECO:0007669"/>
    <property type="project" value="UniProtKB-KW"/>
</dbReference>
<dbReference type="Gene3D" id="1.10.10.10">
    <property type="entry name" value="Winged helix-like DNA-binding domain superfamily/Winged helix DNA-binding domain"/>
    <property type="match status" value="1"/>
</dbReference>
<sequence>MLNIRAQAFELIDRLAELPSEVSLAAELRRAGDLFGFDNFFMTGLPARPDERLEKYAMVSGWPDEWLSRYTDYGYVHVDPVIRKIRATTMPFMWDEAPYDRDDHAAARVMSESPDFGLVVGMTVPIHTVKGFTAGVCFSSRHRLHWNGETRAALHLIAIYAHARAVELIEARTDAPSKPPVRLSAREVECLRWTAAGKTAWEISVILRLSEHTVTGYLQSAAVKLGAVNRIQAVAEAIRHRHII</sequence>
<dbReference type="PROSITE" id="PS50043">
    <property type="entry name" value="HTH_LUXR_2"/>
    <property type="match status" value="1"/>
</dbReference>
<dbReference type="OrthoDB" id="9803630at2"/>
<dbReference type="SUPFAM" id="SSF75516">
    <property type="entry name" value="Pheromone-binding domain of LuxR-like quorum-sensing transcription factors"/>
    <property type="match status" value="1"/>
</dbReference>
<evidence type="ECO:0000256" key="1">
    <source>
        <dbReference type="ARBA" id="ARBA00023015"/>
    </source>
</evidence>
<dbReference type="EMBL" id="VUOA01000056">
    <property type="protein sequence ID" value="KAA2233138.1"/>
    <property type="molecule type" value="Genomic_DNA"/>
</dbReference>
<comment type="caution">
    <text evidence="5">The sequence shown here is derived from an EMBL/GenBank/DDBJ whole genome shotgun (WGS) entry which is preliminary data.</text>
</comment>
<dbReference type="Proteomes" id="UP000323142">
    <property type="component" value="Unassembled WGS sequence"/>
</dbReference>
<dbReference type="Gene3D" id="3.30.450.80">
    <property type="entry name" value="Transcription factor LuxR-like, autoinducer-binding domain"/>
    <property type="match status" value="1"/>
</dbReference>
<proteinExistence type="predicted"/>
<reference evidence="5 6" key="1">
    <citation type="submission" date="2019-09" db="EMBL/GenBank/DDBJ databases">
        <title>Salinarimonas rosea gen. nov., sp. nov., a new member of the a-2 subgroup of the Proteobacteria.</title>
        <authorList>
            <person name="Liu J."/>
        </authorList>
    </citation>
    <scope>NUCLEOTIDE SEQUENCE [LARGE SCALE GENOMIC DNA]</scope>
    <source>
        <strain evidence="5 6">BN140002</strain>
    </source>
</reference>
<dbReference type="GO" id="GO:0006355">
    <property type="term" value="P:regulation of DNA-templated transcription"/>
    <property type="evidence" value="ECO:0007669"/>
    <property type="project" value="InterPro"/>
</dbReference>
<dbReference type="PANTHER" id="PTHR44688:SF16">
    <property type="entry name" value="DNA-BINDING TRANSCRIPTIONAL ACTIVATOR DEVR_DOSR"/>
    <property type="match status" value="1"/>
</dbReference>
<dbReference type="SMART" id="SM00421">
    <property type="entry name" value="HTH_LUXR"/>
    <property type="match status" value="1"/>
</dbReference>
<name>A0A5B2V2T8_9HYPH</name>
<dbReference type="Pfam" id="PF00196">
    <property type="entry name" value="GerE"/>
    <property type="match status" value="1"/>
</dbReference>
<dbReference type="InterPro" id="IPR005143">
    <property type="entry name" value="TF_LuxR_autoind-bd_dom"/>
</dbReference>
<keyword evidence="1" id="KW-0805">Transcription regulation</keyword>
<feature type="domain" description="HTH luxR-type" evidence="4">
    <location>
        <begin position="176"/>
        <end position="241"/>
    </location>
</feature>
<evidence type="ECO:0000259" key="4">
    <source>
        <dbReference type="PROSITE" id="PS50043"/>
    </source>
</evidence>
<dbReference type="SUPFAM" id="SSF46894">
    <property type="entry name" value="C-terminal effector domain of the bipartite response regulators"/>
    <property type="match status" value="1"/>
</dbReference>
<evidence type="ECO:0000256" key="2">
    <source>
        <dbReference type="ARBA" id="ARBA00023125"/>
    </source>
</evidence>
<organism evidence="5 6">
    <name type="scientific">Salinarimonas soli</name>
    <dbReference type="NCBI Taxonomy" id="1638099"/>
    <lineage>
        <taxon>Bacteria</taxon>
        <taxon>Pseudomonadati</taxon>
        <taxon>Pseudomonadota</taxon>
        <taxon>Alphaproteobacteria</taxon>
        <taxon>Hyphomicrobiales</taxon>
        <taxon>Salinarimonadaceae</taxon>
        <taxon>Salinarimonas</taxon>
    </lineage>
</organism>
<evidence type="ECO:0000256" key="3">
    <source>
        <dbReference type="ARBA" id="ARBA00023163"/>
    </source>
</evidence>
<dbReference type="InterPro" id="IPR036693">
    <property type="entry name" value="TF_LuxR_autoind-bd_dom_sf"/>
</dbReference>
<evidence type="ECO:0000313" key="5">
    <source>
        <dbReference type="EMBL" id="KAA2233138.1"/>
    </source>
</evidence>
<evidence type="ECO:0000313" key="6">
    <source>
        <dbReference type="Proteomes" id="UP000323142"/>
    </source>
</evidence>